<dbReference type="EMBL" id="CM000769">
    <property type="protein sequence ID" value="OQU76274.1"/>
    <property type="molecule type" value="Genomic_DNA"/>
</dbReference>
<organism evidence="2 3">
    <name type="scientific">Sorghum bicolor</name>
    <name type="common">Sorghum</name>
    <name type="synonym">Sorghum vulgare</name>
    <dbReference type="NCBI Taxonomy" id="4558"/>
    <lineage>
        <taxon>Eukaryota</taxon>
        <taxon>Viridiplantae</taxon>
        <taxon>Streptophyta</taxon>
        <taxon>Embryophyta</taxon>
        <taxon>Tracheophyta</taxon>
        <taxon>Spermatophyta</taxon>
        <taxon>Magnoliopsida</taxon>
        <taxon>Liliopsida</taxon>
        <taxon>Poales</taxon>
        <taxon>Poaceae</taxon>
        <taxon>PACMAD clade</taxon>
        <taxon>Panicoideae</taxon>
        <taxon>Andropogonodae</taxon>
        <taxon>Andropogoneae</taxon>
        <taxon>Sorghinae</taxon>
        <taxon>Sorghum</taxon>
    </lineage>
</organism>
<reference evidence="3" key="2">
    <citation type="journal article" date="2018" name="Plant J.">
        <title>The Sorghum bicolor reference genome: improved assembly, gene annotations, a transcriptome atlas, and signatures of genome organization.</title>
        <authorList>
            <person name="McCormick R.F."/>
            <person name="Truong S.K."/>
            <person name="Sreedasyam A."/>
            <person name="Jenkins J."/>
            <person name="Shu S."/>
            <person name="Sims D."/>
            <person name="Kennedy M."/>
            <person name="Amirebrahimi M."/>
            <person name="Weers B.D."/>
            <person name="McKinley B."/>
            <person name="Mattison A."/>
            <person name="Morishige D.T."/>
            <person name="Grimwood J."/>
            <person name="Schmutz J."/>
            <person name="Mullet J.E."/>
        </authorList>
    </citation>
    <scope>NUCLEOTIDE SEQUENCE [LARGE SCALE GENOMIC DNA]</scope>
    <source>
        <strain evidence="3">cv. BTx623</strain>
    </source>
</reference>
<dbReference type="Gramene" id="OQU76274">
    <property type="protein sequence ID" value="OQU76274"/>
    <property type="gene ID" value="SORBI_3010G123650"/>
</dbReference>
<protein>
    <submittedName>
        <fullName evidence="2">Uncharacterized protein</fullName>
    </submittedName>
</protein>
<name>A0A1W0VSP0_SORBI</name>
<evidence type="ECO:0000256" key="1">
    <source>
        <dbReference type="SAM" id="MobiDB-lite"/>
    </source>
</evidence>
<evidence type="ECO:0000313" key="3">
    <source>
        <dbReference type="Proteomes" id="UP000000768"/>
    </source>
</evidence>
<evidence type="ECO:0000313" key="2">
    <source>
        <dbReference type="EMBL" id="OQU76274.1"/>
    </source>
</evidence>
<proteinExistence type="predicted"/>
<gene>
    <name evidence="2" type="ORF">SORBI_3010G123650</name>
</gene>
<accession>A0A1W0VSP0</accession>
<reference evidence="2 3" key="1">
    <citation type="journal article" date="2009" name="Nature">
        <title>The Sorghum bicolor genome and the diversification of grasses.</title>
        <authorList>
            <person name="Paterson A.H."/>
            <person name="Bowers J.E."/>
            <person name="Bruggmann R."/>
            <person name="Dubchak I."/>
            <person name="Grimwood J."/>
            <person name="Gundlach H."/>
            <person name="Haberer G."/>
            <person name="Hellsten U."/>
            <person name="Mitros T."/>
            <person name="Poliakov A."/>
            <person name="Schmutz J."/>
            <person name="Spannagl M."/>
            <person name="Tang H."/>
            <person name="Wang X."/>
            <person name="Wicker T."/>
            <person name="Bharti A.K."/>
            <person name="Chapman J."/>
            <person name="Feltus F.A."/>
            <person name="Gowik U."/>
            <person name="Grigoriev I.V."/>
            <person name="Lyons E."/>
            <person name="Maher C.A."/>
            <person name="Martis M."/>
            <person name="Narechania A."/>
            <person name="Otillar R.P."/>
            <person name="Penning B.W."/>
            <person name="Salamov A.A."/>
            <person name="Wang Y."/>
            <person name="Zhang L."/>
            <person name="Carpita N.C."/>
            <person name="Freeling M."/>
            <person name="Gingle A.R."/>
            <person name="Hash C.T."/>
            <person name="Keller B."/>
            <person name="Klein P."/>
            <person name="Kresovich S."/>
            <person name="McCann M.C."/>
            <person name="Ming R."/>
            <person name="Peterson D.G."/>
            <person name="Mehboob-ur-Rahman"/>
            <person name="Ware D."/>
            <person name="Westhoff P."/>
            <person name="Mayer K.F."/>
            <person name="Messing J."/>
            <person name="Rokhsar D.S."/>
        </authorList>
    </citation>
    <scope>NUCLEOTIDE SEQUENCE [LARGE SCALE GENOMIC DNA]</scope>
    <source>
        <strain evidence="3">cv. BTx623</strain>
    </source>
</reference>
<dbReference type="InParanoid" id="A0A1W0VSP0"/>
<keyword evidence="3" id="KW-1185">Reference proteome</keyword>
<dbReference type="Proteomes" id="UP000000768">
    <property type="component" value="Chromosome 10"/>
</dbReference>
<sequence length="65" mass="6943">MPHPARQPLATSPHPRSPAIHPCSPAAGNASAPATWIQASSNLLGWHLQIRVDCLLFLFSIYSAA</sequence>
<feature type="region of interest" description="Disordered" evidence="1">
    <location>
        <begin position="1"/>
        <end position="30"/>
    </location>
</feature>
<dbReference type="AlphaFoldDB" id="A0A1W0VSP0"/>